<keyword evidence="3 7" id="KW-0732">Signal</keyword>
<feature type="compositionally biased region" description="Basic and acidic residues" evidence="6">
    <location>
        <begin position="85"/>
        <end position="95"/>
    </location>
</feature>
<keyword evidence="9" id="KW-1185">Reference proteome</keyword>
<proteinExistence type="inferred from homology"/>
<feature type="signal peptide" evidence="7">
    <location>
        <begin position="1"/>
        <end position="26"/>
    </location>
</feature>
<evidence type="ECO:0000256" key="1">
    <source>
        <dbReference type="ARBA" id="ARBA00009178"/>
    </source>
</evidence>
<evidence type="ECO:0000256" key="7">
    <source>
        <dbReference type="SAM" id="SignalP"/>
    </source>
</evidence>
<keyword evidence="2" id="KW-0372">Hormone</keyword>
<evidence type="ECO:0000313" key="8">
    <source>
        <dbReference type="EMBL" id="KAF9588672.1"/>
    </source>
</evidence>
<evidence type="ECO:0000256" key="2">
    <source>
        <dbReference type="ARBA" id="ARBA00022702"/>
    </source>
</evidence>
<dbReference type="InterPro" id="IPR008801">
    <property type="entry name" value="RALF"/>
</dbReference>
<accession>A0A835GZB8</accession>
<evidence type="ECO:0000313" key="9">
    <source>
        <dbReference type="Proteomes" id="UP000631114"/>
    </source>
</evidence>
<comment type="similarity">
    <text evidence="1">Belongs to the plant rapid alkalinization factor (RALF) family.</text>
</comment>
<dbReference type="Proteomes" id="UP000631114">
    <property type="component" value="Unassembled WGS sequence"/>
</dbReference>
<dbReference type="PANTHER" id="PTHR34270">
    <property type="entry name" value="PROTEIN RALF-LIKE 15-RELATED"/>
    <property type="match status" value="1"/>
</dbReference>
<feature type="chain" id="PRO_5032307073" evidence="7">
    <location>
        <begin position="27"/>
        <end position="95"/>
    </location>
</feature>
<evidence type="ECO:0000256" key="5">
    <source>
        <dbReference type="ARBA" id="ARBA00037228"/>
    </source>
</evidence>
<keyword evidence="4" id="KW-1015">Disulfide bond</keyword>
<sequence>MAMNRVLVLCLAAFFVCSLLFEATTAVRYIPYPVLTPNRRYCDPRNNKCVKDHPANHYHSGCNQIDRCRNGENPPPRLPLEQVDPEDKGQELRGS</sequence>
<feature type="region of interest" description="Disordered" evidence="6">
    <location>
        <begin position="70"/>
        <end position="95"/>
    </location>
</feature>
<organism evidence="8 9">
    <name type="scientific">Coptis chinensis</name>
    <dbReference type="NCBI Taxonomy" id="261450"/>
    <lineage>
        <taxon>Eukaryota</taxon>
        <taxon>Viridiplantae</taxon>
        <taxon>Streptophyta</taxon>
        <taxon>Embryophyta</taxon>
        <taxon>Tracheophyta</taxon>
        <taxon>Spermatophyta</taxon>
        <taxon>Magnoliopsida</taxon>
        <taxon>Ranunculales</taxon>
        <taxon>Ranunculaceae</taxon>
        <taxon>Coptidoideae</taxon>
        <taxon>Coptis</taxon>
    </lineage>
</organism>
<dbReference type="Pfam" id="PF05498">
    <property type="entry name" value="RALF"/>
    <property type="match status" value="1"/>
</dbReference>
<protein>
    <submittedName>
        <fullName evidence="8">Uncharacterized protein</fullName>
    </submittedName>
</protein>
<dbReference type="GO" id="GO:0005179">
    <property type="term" value="F:hormone activity"/>
    <property type="evidence" value="ECO:0007669"/>
    <property type="project" value="UniProtKB-KW"/>
</dbReference>
<evidence type="ECO:0000256" key="4">
    <source>
        <dbReference type="ARBA" id="ARBA00023157"/>
    </source>
</evidence>
<dbReference type="OrthoDB" id="1992052at2759"/>
<dbReference type="PANTHER" id="PTHR34270:SF3">
    <property type="entry name" value="PROTEIN RALF-LIKE 16-RELATED"/>
    <property type="match status" value="1"/>
</dbReference>
<comment type="function">
    <text evidence="5">Cell signaling peptide that may regulate plant stress, growth, and development. Mediates a rapid alkalinization of extracellular space by mediating a transient increase in the cytoplasmic Ca(2+) concentration leading to a calcium-dependent signaling events through a cell surface receptor and a concomitant activation of some intracellular mitogen-activated protein kinases.</text>
</comment>
<dbReference type="EMBL" id="JADFTS010000009">
    <property type="protein sequence ID" value="KAF9588672.1"/>
    <property type="molecule type" value="Genomic_DNA"/>
</dbReference>
<reference evidence="8 9" key="1">
    <citation type="submission" date="2020-10" db="EMBL/GenBank/DDBJ databases">
        <title>The Coptis chinensis genome and diversification of protoberbering-type alkaloids.</title>
        <authorList>
            <person name="Wang B."/>
            <person name="Shu S."/>
            <person name="Song C."/>
            <person name="Liu Y."/>
        </authorList>
    </citation>
    <scope>NUCLEOTIDE SEQUENCE [LARGE SCALE GENOMIC DNA]</scope>
    <source>
        <strain evidence="8">HL-2020</strain>
        <tissue evidence="8">Leaf</tissue>
    </source>
</reference>
<name>A0A835GZB8_9MAGN</name>
<dbReference type="AlphaFoldDB" id="A0A835GZB8"/>
<comment type="caution">
    <text evidence="8">The sequence shown here is derived from an EMBL/GenBank/DDBJ whole genome shotgun (WGS) entry which is preliminary data.</text>
</comment>
<gene>
    <name evidence="8" type="ORF">IFM89_014393</name>
</gene>
<evidence type="ECO:0000256" key="3">
    <source>
        <dbReference type="ARBA" id="ARBA00022729"/>
    </source>
</evidence>
<evidence type="ECO:0000256" key="6">
    <source>
        <dbReference type="SAM" id="MobiDB-lite"/>
    </source>
</evidence>